<dbReference type="EMBL" id="JABEND010000003">
    <property type="protein sequence ID" value="NNG35713.1"/>
    <property type="molecule type" value="Genomic_DNA"/>
</dbReference>
<dbReference type="PROSITE" id="PS51257">
    <property type="entry name" value="PROKAR_LIPOPROTEIN"/>
    <property type="match status" value="1"/>
</dbReference>
<accession>A0A849A882</accession>
<feature type="signal peptide" evidence="2">
    <location>
        <begin position="1"/>
        <end position="30"/>
    </location>
</feature>
<evidence type="ECO:0000256" key="2">
    <source>
        <dbReference type="SAM" id="SignalP"/>
    </source>
</evidence>
<evidence type="ECO:0000256" key="1">
    <source>
        <dbReference type="SAM" id="MobiDB-lite"/>
    </source>
</evidence>
<organism evidence="3 4">
    <name type="scientific">Nakamurella aerolata</name>
    <dbReference type="NCBI Taxonomy" id="1656892"/>
    <lineage>
        <taxon>Bacteria</taxon>
        <taxon>Bacillati</taxon>
        <taxon>Actinomycetota</taxon>
        <taxon>Actinomycetes</taxon>
        <taxon>Nakamurellales</taxon>
        <taxon>Nakamurellaceae</taxon>
        <taxon>Nakamurella</taxon>
    </lineage>
</organism>
<dbReference type="RefSeq" id="WP_171199357.1">
    <property type="nucleotide sequence ID" value="NZ_JABEND010000003.1"/>
</dbReference>
<dbReference type="Proteomes" id="UP000562984">
    <property type="component" value="Unassembled WGS sequence"/>
</dbReference>
<feature type="chain" id="PRO_5032346581" evidence="2">
    <location>
        <begin position="31"/>
        <end position="598"/>
    </location>
</feature>
<feature type="compositionally biased region" description="Low complexity" evidence="1">
    <location>
        <begin position="55"/>
        <end position="64"/>
    </location>
</feature>
<gene>
    <name evidence="3" type="ORF">HKD39_08310</name>
</gene>
<comment type="caution">
    <text evidence="3">The sequence shown here is derived from an EMBL/GenBank/DDBJ whole genome shotgun (WGS) entry which is preliminary data.</text>
</comment>
<feature type="compositionally biased region" description="Low complexity" evidence="1">
    <location>
        <begin position="71"/>
        <end position="88"/>
    </location>
</feature>
<reference evidence="3 4" key="1">
    <citation type="submission" date="2020-05" db="EMBL/GenBank/DDBJ databases">
        <title>Nakamurella sp. DB0629 isolated from air conditioner.</title>
        <authorList>
            <person name="Kim D.H."/>
            <person name="Kim D.-U."/>
        </authorList>
    </citation>
    <scope>NUCLEOTIDE SEQUENCE [LARGE SCALE GENOMIC DNA]</scope>
    <source>
        <strain evidence="3 4">DB0629</strain>
    </source>
</reference>
<dbReference type="AlphaFoldDB" id="A0A849A882"/>
<proteinExistence type="predicted"/>
<feature type="compositionally biased region" description="Low complexity" evidence="1">
    <location>
        <begin position="38"/>
        <end position="48"/>
    </location>
</feature>
<name>A0A849A882_9ACTN</name>
<keyword evidence="4" id="KW-1185">Reference proteome</keyword>
<keyword evidence="2" id="KW-0732">Signal</keyword>
<evidence type="ECO:0000313" key="3">
    <source>
        <dbReference type="EMBL" id="NNG35713.1"/>
    </source>
</evidence>
<feature type="region of interest" description="Disordered" evidence="1">
    <location>
        <begin position="25"/>
        <end position="124"/>
    </location>
</feature>
<sequence length="598" mass="60845">MARRRSAAALLTTAALAGVAVLSGCTTSTAPPAPTASPSPSDSVAPPSMTESAGVPSVEPSTAPAVPPTPTRATPSGAPTQPATPAAARLDGLSGKAPTPAASIKLGSLTRTQGGTPGEYTESSPGGGFHWFGADGATVGCRTGTVCVGYDAAGNTVAVPDGKVRLVYGPDGKALGRFDSSGRPVGGGQPPMEQAVAATRVDVAGLVDAASRRVPFAGGVTGDPHLITAGGTRYSTQLLGQFVARANDPERMVQLSFVPLPNSGAVSIVSALGVRTGSQTIELGTDSLAALDGKTLPAPQPMIQQELANGAVLGRWQGNDQQTGYAVLLWPDGGSLVAIADPNLGMTVVTFLPQIQGQGGLFGTGRPSLPGATITPNLLDRSGNVRGVNEVVADWRARDQERLFAETPATASSTPAPVPTVPSKAAEFGQQQCERAGITASLDVSACSFDVGLTGDRGFLPGHVAMSTPVESTLAPAIGRRWTALTMTAELPAAQPVPELIDTDVQPRRPQYFTVPIRKPGPVGLEFVSGCRDNQPAHPPADAAAVRLFDAAGRAVTPRWPTCGQPTSAALPAGTYYLQIAAPAQGSAQQVRVEVQLP</sequence>
<evidence type="ECO:0000313" key="4">
    <source>
        <dbReference type="Proteomes" id="UP000562984"/>
    </source>
</evidence>
<protein>
    <submittedName>
        <fullName evidence="3">Uncharacterized protein</fullName>
    </submittedName>
</protein>